<keyword evidence="2" id="KW-0732">Signal</keyword>
<feature type="signal peptide" evidence="2">
    <location>
        <begin position="1"/>
        <end position="25"/>
    </location>
</feature>
<evidence type="ECO:0000256" key="1">
    <source>
        <dbReference type="ARBA" id="ARBA00022825"/>
    </source>
</evidence>
<keyword evidence="1" id="KW-0720">Serine protease</keyword>
<dbReference type="InterPro" id="IPR009003">
    <property type="entry name" value="Peptidase_S1_PA"/>
</dbReference>
<keyword evidence="1" id="KW-0645">Protease</keyword>
<dbReference type="Pfam" id="PF00089">
    <property type="entry name" value="Trypsin"/>
    <property type="match status" value="1"/>
</dbReference>
<gene>
    <name evidence="4" type="ORF">MOO47_04615</name>
</gene>
<evidence type="ECO:0000313" key="4">
    <source>
        <dbReference type="EMBL" id="UQS83073.1"/>
    </source>
</evidence>
<sequence length="218" mass="24237">MHHLRNWIILSICFFSLTNTFTAIATTQNTAVVPIFSQDGTSWGTGTYIAPNVILTAAHVITGLKNQPIFTLDGQGKRYTVSKQNTVLNPKYSAHSDNYDIAVIKLPNTYNSHYYQLSNPTANTFLADWTSYPVQNAHHPQIRQTLAVKNQGLVTNGTNDYVGSAWTKVESKPGESGAALTNQQHVCGILVSLNEDNQQTNFCLLRGANWHFVQRQLK</sequence>
<dbReference type="EC" id="3.4.21.-" evidence="4"/>
<reference evidence="4 5" key="1">
    <citation type="journal article" date="2022" name="Int. J. Syst. Evol. Microbiol.">
        <title>Apilactobacillus apisilvae sp. nov., Nicolia spurrieriana gen. nov. sp. nov., Bombilactobacillus folatiphilus sp. nov. and Bombilactobacillus thymidiniphilus sp. nov., four new lactic acid bacterial isolates from stingless bees Tetragonula carbonaria and Austroplebeia australis.</title>
        <authorList>
            <person name="Oliphant S.A."/>
            <person name="Watson-Haigh N.S."/>
            <person name="Sumby K.M."/>
            <person name="Gardner J."/>
            <person name="Groom S."/>
            <person name="Jiranek V."/>
        </authorList>
    </citation>
    <scope>NUCLEOTIDE SEQUENCE [LARGE SCALE GENOMIC DNA]</scope>
    <source>
        <strain evidence="4 5">SG4_A1</strain>
    </source>
</reference>
<dbReference type="InterPro" id="IPR001254">
    <property type="entry name" value="Trypsin_dom"/>
</dbReference>
<organism evidence="4 5">
    <name type="scientific">Bombilactobacillus thymidiniphilus</name>
    <dbReference type="NCBI Taxonomy" id="2923363"/>
    <lineage>
        <taxon>Bacteria</taxon>
        <taxon>Bacillati</taxon>
        <taxon>Bacillota</taxon>
        <taxon>Bacilli</taxon>
        <taxon>Lactobacillales</taxon>
        <taxon>Lactobacillaceae</taxon>
        <taxon>Bombilactobacillus</taxon>
    </lineage>
</organism>
<dbReference type="Proteomes" id="UP000831947">
    <property type="component" value="Chromosome"/>
</dbReference>
<evidence type="ECO:0000313" key="5">
    <source>
        <dbReference type="Proteomes" id="UP000831947"/>
    </source>
</evidence>
<name>A0ABY4PBC8_9LACO</name>
<feature type="chain" id="PRO_5046210760" evidence="2">
    <location>
        <begin position="26"/>
        <end position="218"/>
    </location>
</feature>
<dbReference type="RefSeq" id="WP_249512300.1">
    <property type="nucleotide sequence ID" value="NZ_CP093365.1"/>
</dbReference>
<protein>
    <submittedName>
        <fullName evidence="4">Trypsin-like serine protease</fullName>
        <ecNumber evidence="4">3.4.21.-</ecNumber>
    </submittedName>
</protein>
<dbReference type="SUPFAM" id="SSF50494">
    <property type="entry name" value="Trypsin-like serine proteases"/>
    <property type="match status" value="1"/>
</dbReference>
<dbReference type="EMBL" id="CP093365">
    <property type="protein sequence ID" value="UQS83073.1"/>
    <property type="molecule type" value="Genomic_DNA"/>
</dbReference>
<proteinExistence type="predicted"/>
<evidence type="ECO:0000256" key="2">
    <source>
        <dbReference type="SAM" id="SignalP"/>
    </source>
</evidence>
<evidence type="ECO:0000259" key="3">
    <source>
        <dbReference type="Pfam" id="PF00089"/>
    </source>
</evidence>
<keyword evidence="4" id="KW-0378">Hydrolase</keyword>
<dbReference type="InterPro" id="IPR043504">
    <property type="entry name" value="Peptidase_S1_PA_chymotrypsin"/>
</dbReference>
<feature type="domain" description="Peptidase S1" evidence="3">
    <location>
        <begin position="35"/>
        <end position="199"/>
    </location>
</feature>
<dbReference type="Gene3D" id="2.40.10.10">
    <property type="entry name" value="Trypsin-like serine proteases"/>
    <property type="match status" value="2"/>
</dbReference>
<dbReference type="GO" id="GO:0016787">
    <property type="term" value="F:hydrolase activity"/>
    <property type="evidence" value="ECO:0007669"/>
    <property type="project" value="UniProtKB-KW"/>
</dbReference>
<accession>A0ABY4PBC8</accession>
<keyword evidence="5" id="KW-1185">Reference proteome</keyword>